<dbReference type="FunFam" id="3.30.565.10:FF:000010">
    <property type="entry name" value="Sensor histidine kinase RcsC"/>
    <property type="match status" value="1"/>
</dbReference>
<dbReference type="InterPro" id="IPR001789">
    <property type="entry name" value="Sig_transdc_resp-reg_receiver"/>
</dbReference>
<dbReference type="SMART" id="SM00388">
    <property type="entry name" value="HisKA"/>
    <property type="match status" value="1"/>
</dbReference>
<evidence type="ECO:0000256" key="5">
    <source>
        <dbReference type="PROSITE-ProRule" id="PRU00169"/>
    </source>
</evidence>
<evidence type="ECO:0000256" key="2">
    <source>
        <dbReference type="ARBA" id="ARBA00012438"/>
    </source>
</evidence>
<feature type="domain" description="Histidine kinase" evidence="8">
    <location>
        <begin position="335"/>
        <end position="559"/>
    </location>
</feature>
<dbReference type="Pfam" id="PF00497">
    <property type="entry name" value="SBP_bac_3"/>
    <property type="match status" value="1"/>
</dbReference>
<dbReference type="Gene3D" id="3.30.565.10">
    <property type="entry name" value="Histidine kinase-like ATPase, C-terminal domain"/>
    <property type="match status" value="1"/>
</dbReference>
<dbReference type="CDD" id="cd00082">
    <property type="entry name" value="HisKA"/>
    <property type="match status" value="1"/>
</dbReference>
<evidence type="ECO:0000259" key="9">
    <source>
        <dbReference type="PROSITE" id="PS50110"/>
    </source>
</evidence>
<dbReference type="EMBL" id="CP102480">
    <property type="protein sequence ID" value="UUX48865.1"/>
    <property type="molecule type" value="Genomic_DNA"/>
</dbReference>
<keyword evidence="6" id="KW-0472">Membrane</keyword>
<accession>A0A9J7AQJ2</accession>
<evidence type="ECO:0000256" key="6">
    <source>
        <dbReference type="SAM" id="Phobius"/>
    </source>
</evidence>
<dbReference type="SUPFAM" id="SSF47384">
    <property type="entry name" value="Homodimeric domain of signal transducing histidine kinase"/>
    <property type="match status" value="1"/>
</dbReference>
<dbReference type="AlphaFoldDB" id="A0A9J7AQJ2"/>
<dbReference type="EC" id="2.7.13.3" evidence="2"/>
<dbReference type="PROSITE" id="PS50110">
    <property type="entry name" value="RESPONSE_REGULATORY"/>
    <property type="match status" value="1"/>
</dbReference>
<feature type="chain" id="PRO_5039900619" description="histidine kinase" evidence="7">
    <location>
        <begin position="30"/>
        <end position="711"/>
    </location>
</feature>
<dbReference type="InterPro" id="IPR036890">
    <property type="entry name" value="HATPase_C_sf"/>
</dbReference>
<dbReference type="Proteomes" id="UP001060336">
    <property type="component" value="Chromosome"/>
</dbReference>
<evidence type="ECO:0000256" key="1">
    <source>
        <dbReference type="ARBA" id="ARBA00000085"/>
    </source>
</evidence>
<evidence type="ECO:0000313" key="10">
    <source>
        <dbReference type="EMBL" id="UUX48865.1"/>
    </source>
</evidence>
<sequence length="711" mass="78907">MRSPTGRRSFCRFVAACFLFAISSTCVLAADTQARKPLFLGNHSIPPLIYHVNGEARGLVVDVMRELAGISAEPLAFDTDDWSRAQDRVKEGEAQGLVQLNKNAEREEFLLFSKPLVTSEFTIFRRHDRSDIRDLPSLYGKTVGAEAGGFPRSILARHPQIFVDRIDSWAEGFRRVQRGELDAVLVDRWVGEFILAEEKISGVTVVDPPVETLESHIAVRRDLPELLAAVNDGLDRLRANGTMDQILSRWRGERVIYVTESEYFLSKIVYALFALLCVMAFGLVWALSERQRAFDRLRGQRDLLEARVQQRTSELRTEKERAEAAVESKSQFLANMSHELRTPLNAVIGFAELIESKLEVGDAHGTVRGYAGHIGISGRNLLRLINDLLDFSKIESGRLEIVEEPFVLNDQIEAIQATFEMKAREQQVTLTVHAPETRCVLVGDEGRFKQIVCNLVDNAIKFAPGGEVSMTVSVHPEADGYSMIEIVVEDNGIGIPEAKADAVFAPFSQADASITRQYGGSGLGLPISRRLARIMGGDITVDSRYGAGSRFEFTLRLTDVSHLYTSFESLKESANRKDGASLGLSVLIVDDVESNLAVTECYLKELRCEAHKARSGEQAIHWARVRCPDVVLMDINMPGMDGISAARAIRDIPGRERLPIIAWTADVTCRSKLDQSGIDWAGTIFKPATRDILLRQLRSIPTQSSSSSGFV</sequence>
<dbReference type="SMART" id="SM00387">
    <property type="entry name" value="HATPase_c"/>
    <property type="match status" value="1"/>
</dbReference>
<gene>
    <name evidence="10" type="ORF">NUH88_15830</name>
</gene>
<dbReference type="SUPFAM" id="SSF52172">
    <property type="entry name" value="CheY-like"/>
    <property type="match status" value="1"/>
</dbReference>
<dbReference type="Gene3D" id="3.40.190.10">
    <property type="entry name" value="Periplasmic binding protein-like II"/>
    <property type="match status" value="2"/>
</dbReference>
<name>A0A9J7AQJ2_9PROT</name>
<dbReference type="SMART" id="SM00062">
    <property type="entry name" value="PBPb"/>
    <property type="match status" value="1"/>
</dbReference>
<protein>
    <recommendedName>
        <fullName evidence="2">histidine kinase</fullName>
        <ecNumber evidence="2">2.7.13.3</ecNumber>
    </recommendedName>
</protein>
<dbReference type="InterPro" id="IPR003594">
    <property type="entry name" value="HATPase_dom"/>
</dbReference>
<keyword evidence="4" id="KW-0902">Two-component regulatory system</keyword>
<keyword evidence="11" id="KW-1185">Reference proteome</keyword>
<feature type="modified residue" description="4-aspartylphosphate" evidence="5">
    <location>
        <position position="634"/>
    </location>
</feature>
<evidence type="ECO:0000256" key="4">
    <source>
        <dbReference type="ARBA" id="ARBA00023012"/>
    </source>
</evidence>
<dbReference type="Gene3D" id="1.10.287.130">
    <property type="match status" value="1"/>
</dbReference>
<dbReference type="CDD" id="cd16922">
    <property type="entry name" value="HATPase_EvgS-ArcB-TorS-like"/>
    <property type="match status" value="1"/>
</dbReference>
<feature type="domain" description="Response regulatory" evidence="9">
    <location>
        <begin position="585"/>
        <end position="701"/>
    </location>
</feature>
<keyword evidence="3 5" id="KW-0597">Phosphoprotein</keyword>
<dbReference type="Pfam" id="PF02518">
    <property type="entry name" value="HATPase_c"/>
    <property type="match status" value="1"/>
</dbReference>
<keyword evidence="6" id="KW-0812">Transmembrane</keyword>
<dbReference type="SMART" id="SM00448">
    <property type="entry name" value="REC"/>
    <property type="match status" value="1"/>
</dbReference>
<dbReference type="InterPro" id="IPR004358">
    <property type="entry name" value="Sig_transdc_His_kin-like_C"/>
</dbReference>
<organism evidence="10 11">
    <name type="scientific">Nisaea acidiphila</name>
    <dbReference type="NCBI Taxonomy" id="1862145"/>
    <lineage>
        <taxon>Bacteria</taxon>
        <taxon>Pseudomonadati</taxon>
        <taxon>Pseudomonadota</taxon>
        <taxon>Alphaproteobacteria</taxon>
        <taxon>Rhodospirillales</taxon>
        <taxon>Thalassobaculaceae</taxon>
        <taxon>Nisaea</taxon>
    </lineage>
</organism>
<dbReference type="Pfam" id="PF00072">
    <property type="entry name" value="Response_reg"/>
    <property type="match status" value="1"/>
</dbReference>
<feature type="transmembrane region" description="Helical" evidence="6">
    <location>
        <begin position="268"/>
        <end position="288"/>
    </location>
</feature>
<dbReference type="InterPro" id="IPR036097">
    <property type="entry name" value="HisK_dim/P_sf"/>
</dbReference>
<dbReference type="InterPro" id="IPR001638">
    <property type="entry name" value="Solute-binding_3/MltF_N"/>
</dbReference>
<reference evidence="10" key="1">
    <citation type="submission" date="2022-08" db="EMBL/GenBank/DDBJ databases">
        <title>Nisaea acidiphila sp. nov., isolated from a marine algal debris and emended description of the genus Nisaea Urios et al. 2008.</title>
        <authorList>
            <person name="Kwon K."/>
        </authorList>
    </citation>
    <scope>NUCLEOTIDE SEQUENCE</scope>
    <source>
        <strain evidence="10">MEBiC11861</strain>
    </source>
</reference>
<evidence type="ECO:0000256" key="3">
    <source>
        <dbReference type="ARBA" id="ARBA00022553"/>
    </source>
</evidence>
<dbReference type="PROSITE" id="PS50109">
    <property type="entry name" value="HIS_KIN"/>
    <property type="match status" value="1"/>
</dbReference>
<dbReference type="PANTHER" id="PTHR45339">
    <property type="entry name" value="HYBRID SIGNAL TRANSDUCTION HISTIDINE KINASE J"/>
    <property type="match status" value="1"/>
</dbReference>
<dbReference type="CDD" id="cd17546">
    <property type="entry name" value="REC_hyHK_CKI1_RcsC-like"/>
    <property type="match status" value="1"/>
</dbReference>
<evidence type="ECO:0000259" key="8">
    <source>
        <dbReference type="PROSITE" id="PS50109"/>
    </source>
</evidence>
<dbReference type="CDD" id="cd13704">
    <property type="entry name" value="PBP2_HisK"/>
    <property type="match status" value="1"/>
</dbReference>
<keyword evidence="7" id="KW-0732">Signal</keyword>
<dbReference type="PANTHER" id="PTHR45339:SF1">
    <property type="entry name" value="HYBRID SIGNAL TRANSDUCTION HISTIDINE KINASE J"/>
    <property type="match status" value="1"/>
</dbReference>
<dbReference type="KEGG" id="naci:NUH88_15830"/>
<comment type="catalytic activity">
    <reaction evidence="1">
        <text>ATP + protein L-histidine = ADP + protein N-phospho-L-histidine.</text>
        <dbReference type="EC" id="2.7.13.3"/>
    </reaction>
</comment>
<dbReference type="PRINTS" id="PR00344">
    <property type="entry name" value="BCTRLSENSOR"/>
</dbReference>
<dbReference type="SUPFAM" id="SSF55874">
    <property type="entry name" value="ATPase domain of HSP90 chaperone/DNA topoisomerase II/histidine kinase"/>
    <property type="match status" value="1"/>
</dbReference>
<feature type="signal peptide" evidence="7">
    <location>
        <begin position="1"/>
        <end position="29"/>
    </location>
</feature>
<dbReference type="InterPro" id="IPR011006">
    <property type="entry name" value="CheY-like_superfamily"/>
</dbReference>
<dbReference type="GO" id="GO:0000155">
    <property type="term" value="F:phosphorelay sensor kinase activity"/>
    <property type="evidence" value="ECO:0007669"/>
    <property type="project" value="InterPro"/>
</dbReference>
<dbReference type="Gene3D" id="3.40.50.2300">
    <property type="match status" value="1"/>
</dbReference>
<dbReference type="Pfam" id="PF00512">
    <property type="entry name" value="HisKA"/>
    <property type="match status" value="1"/>
</dbReference>
<keyword evidence="6" id="KW-1133">Transmembrane helix</keyword>
<dbReference type="InterPro" id="IPR003661">
    <property type="entry name" value="HisK_dim/P_dom"/>
</dbReference>
<proteinExistence type="predicted"/>
<dbReference type="InterPro" id="IPR005467">
    <property type="entry name" value="His_kinase_dom"/>
</dbReference>
<evidence type="ECO:0000313" key="11">
    <source>
        <dbReference type="Proteomes" id="UP001060336"/>
    </source>
</evidence>
<evidence type="ECO:0000256" key="7">
    <source>
        <dbReference type="SAM" id="SignalP"/>
    </source>
</evidence>
<dbReference type="SUPFAM" id="SSF53850">
    <property type="entry name" value="Periplasmic binding protein-like II"/>
    <property type="match status" value="1"/>
</dbReference>
<dbReference type="RefSeq" id="WP_257767367.1">
    <property type="nucleotide sequence ID" value="NZ_CP102480.1"/>
</dbReference>